<dbReference type="SMART" id="SM00555">
    <property type="entry name" value="GIT"/>
    <property type="match status" value="1"/>
</dbReference>
<sequence length="131" mass="15089">QAGHQELAERLVEIQYELTDRLTFYLCGRRPDHRNGQHFIIPKMADRNNSLDLSDFAKAAKKKLQSLSNHQFEELAMDVYDEVDRRETDAVLLATQNHSTLVTDTTVVPFLPVNPEYSSTRNQASYLHIET</sequence>
<feature type="non-terminal residue" evidence="2">
    <location>
        <position position="1"/>
    </location>
</feature>
<evidence type="ECO:0000259" key="1">
    <source>
        <dbReference type="SMART" id="SM00555"/>
    </source>
</evidence>
<name>A0ABV0UW17_9TELE</name>
<accession>A0ABV0UW17</accession>
<protein>
    <submittedName>
        <fullName evidence="2">Glycerophosphoinositol permease</fullName>
    </submittedName>
</protein>
<feature type="domain" description="GIT Spa2 homology (SHD)" evidence="1">
    <location>
        <begin position="60"/>
        <end position="90"/>
    </location>
</feature>
<dbReference type="InterPro" id="IPR047161">
    <property type="entry name" value="GIT-like"/>
</dbReference>
<proteinExistence type="predicted"/>
<dbReference type="EMBL" id="JAHRIQ010084858">
    <property type="protein sequence ID" value="MEQ2249316.1"/>
    <property type="molecule type" value="Genomic_DNA"/>
</dbReference>
<evidence type="ECO:0000313" key="2">
    <source>
        <dbReference type="EMBL" id="MEQ2249316.1"/>
    </source>
</evidence>
<evidence type="ECO:0000313" key="3">
    <source>
        <dbReference type="Proteomes" id="UP001482620"/>
    </source>
</evidence>
<dbReference type="Pfam" id="PF08518">
    <property type="entry name" value="GIT_SHD"/>
    <property type="match status" value="1"/>
</dbReference>
<keyword evidence="3" id="KW-1185">Reference proteome</keyword>
<dbReference type="InterPro" id="IPR013724">
    <property type="entry name" value="GIT_SHD"/>
</dbReference>
<dbReference type="PANTHER" id="PTHR46097:SF2">
    <property type="entry name" value="G PROTEIN-COUPLED RECEPTOR KINASE INTERACTING ARFGAP 2 ISOFORM X1"/>
    <property type="match status" value="1"/>
</dbReference>
<dbReference type="Proteomes" id="UP001482620">
    <property type="component" value="Unassembled WGS sequence"/>
</dbReference>
<reference evidence="2 3" key="1">
    <citation type="submission" date="2021-06" db="EMBL/GenBank/DDBJ databases">
        <authorList>
            <person name="Palmer J.M."/>
        </authorList>
    </citation>
    <scope>NUCLEOTIDE SEQUENCE [LARGE SCALE GENOMIC DNA]</scope>
    <source>
        <strain evidence="3">if_2019</strain>
        <tissue evidence="2">Muscle</tissue>
    </source>
</reference>
<dbReference type="PANTHER" id="PTHR46097">
    <property type="entry name" value="G PROTEIN-COUPLED RECEPTOR KINASE INTERACTING ARFGAP"/>
    <property type="match status" value="1"/>
</dbReference>
<organism evidence="2 3">
    <name type="scientific">Ilyodon furcidens</name>
    <name type="common">goldbreast splitfin</name>
    <dbReference type="NCBI Taxonomy" id="33524"/>
    <lineage>
        <taxon>Eukaryota</taxon>
        <taxon>Metazoa</taxon>
        <taxon>Chordata</taxon>
        <taxon>Craniata</taxon>
        <taxon>Vertebrata</taxon>
        <taxon>Euteleostomi</taxon>
        <taxon>Actinopterygii</taxon>
        <taxon>Neopterygii</taxon>
        <taxon>Teleostei</taxon>
        <taxon>Neoteleostei</taxon>
        <taxon>Acanthomorphata</taxon>
        <taxon>Ovalentaria</taxon>
        <taxon>Atherinomorphae</taxon>
        <taxon>Cyprinodontiformes</taxon>
        <taxon>Goodeidae</taxon>
        <taxon>Ilyodon</taxon>
    </lineage>
</organism>
<gene>
    <name evidence="2" type="primary">GIT2_2</name>
    <name evidence="2" type="ORF">ILYODFUR_028002</name>
</gene>
<comment type="caution">
    <text evidence="2">The sequence shown here is derived from an EMBL/GenBank/DDBJ whole genome shotgun (WGS) entry which is preliminary data.</text>
</comment>